<dbReference type="PRINTS" id="PR00420">
    <property type="entry name" value="RNGMNOXGNASE"/>
</dbReference>
<gene>
    <name evidence="4" type="ORF">Pa4123_37970</name>
</gene>
<reference evidence="4" key="1">
    <citation type="submission" date="2022-12" db="EMBL/GenBank/DDBJ databases">
        <title>New Phytohabitans aurantiacus sp. RD004123 nov., an actinomycete isolated from soil.</title>
        <authorList>
            <person name="Triningsih D.W."/>
            <person name="Harunari E."/>
            <person name="Igarashi Y."/>
        </authorList>
    </citation>
    <scope>NUCLEOTIDE SEQUENCE</scope>
    <source>
        <strain evidence="4">RD004123</strain>
    </source>
</reference>
<dbReference type="Gene3D" id="3.50.50.60">
    <property type="entry name" value="FAD/NAD(P)-binding domain"/>
    <property type="match status" value="1"/>
</dbReference>
<dbReference type="Proteomes" id="UP001144280">
    <property type="component" value="Unassembled WGS sequence"/>
</dbReference>
<dbReference type="PANTHER" id="PTHR13789:SF309">
    <property type="entry name" value="PUTATIVE (AFU_ORTHOLOGUE AFUA_6G14510)-RELATED"/>
    <property type="match status" value="1"/>
</dbReference>
<comment type="caution">
    <text evidence="4">The sequence shown here is derived from an EMBL/GenBank/DDBJ whole genome shotgun (WGS) entry which is preliminary data.</text>
</comment>
<feature type="domain" description="FAD-binding" evidence="3">
    <location>
        <begin position="5"/>
        <end position="342"/>
    </location>
</feature>
<dbReference type="EMBL" id="BSDI01000017">
    <property type="protein sequence ID" value="GLH98522.1"/>
    <property type="molecule type" value="Genomic_DNA"/>
</dbReference>
<evidence type="ECO:0000259" key="3">
    <source>
        <dbReference type="Pfam" id="PF01494"/>
    </source>
</evidence>
<keyword evidence="1" id="KW-0560">Oxidoreductase</keyword>
<keyword evidence="2" id="KW-0503">Monooxygenase</keyword>
<sequence>MTERTAIVIGGGIGGLSAARALQRGGWTVAVYDQAPAFRPVGAGIGIAPNAVKALRWLGLAAPVRESGIRQAGLEIRLSSGQQVAHLPATDIEGRFGDPFITMHRAELHRILLDSVDGVRLSTHHTAVDITTDAHAATVTFDTPTGPRTASADLVVAADGIHSRLRGALFPDYPGPTYAGYTVWRGIVPAEAAATIGVEPTLVESWGRAARFGVAVINDGQVYWFACESMAEHAAPNHDLDELTTRFGQWHTPIPQLLAATPPDTLLRHDVYYLQTPLPSFTHGRVALLGDAAHAVTPDIGQGACLAIEDAVVLATALASSGIGKALHTYDTTRRPRTQGFARTSGKLARVLQTSNPAAVRLRDLMTRALPTPLFARFAASAFSWTPPPPA</sequence>
<dbReference type="PANTHER" id="PTHR13789">
    <property type="entry name" value="MONOOXYGENASE"/>
    <property type="match status" value="1"/>
</dbReference>
<dbReference type="Pfam" id="PF01494">
    <property type="entry name" value="FAD_binding_3"/>
    <property type="match status" value="1"/>
</dbReference>
<dbReference type="InterPro" id="IPR002938">
    <property type="entry name" value="FAD-bd"/>
</dbReference>
<dbReference type="RefSeq" id="WP_281897499.1">
    <property type="nucleotide sequence ID" value="NZ_BSDI01000017.1"/>
</dbReference>
<organism evidence="4 5">
    <name type="scientific">Phytohabitans aurantiacus</name>
    <dbReference type="NCBI Taxonomy" id="3016789"/>
    <lineage>
        <taxon>Bacteria</taxon>
        <taxon>Bacillati</taxon>
        <taxon>Actinomycetota</taxon>
        <taxon>Actinomycetes</taxon>
        <taxon>Micromonosporales</taxon>
        <taxon>Micromonosporaceae</taxon>
    </lineage>
</organism>
<evidence type="ECO:0000256" key="2">
    <source>
        <dbReference type="ARBA" id="ARBA00023033"/>
    </source>
</evidence>
<accession>A0ABQ5QW79</accession>
<keyword evidence="5" id="KW-1185">Reference proteome</keyword>
<evidence type="ECO:0000256" key="1">
    <source>
        <dbReference type="ARBA" id="ARBA00023002"/>
    </source>
</evidence>
<dbReference type="InterPro" id="IPR050493">
    <property type="entry name" value="FAD-dep_Monooxygenase_BioMet"/>
</dbReference>
<dbReference type="InterPro" id="IPR036188">
    <property type="entry name" value="FAD/NAD-bd_sf"/>
</dbReference>
<dbReference type="SUPFAM" id="SSF51905">
    <property type="entry name" value="FAD/NAD(P)-binding domain"/>
    <property type="match status" value="1"/>
</dbReference>
<protein>
    <submittedName>
        <fullName evidence="4">FAD-dependent oxidoreductase</fullName>
    </submittedName>
</protein>
<evidence type="ECO:0000313" key="5">
    <source>
        <dbReference type="Proteomes" id="UP001144280"/>
    </source>
</evidence>
<proteinExistence type="predicted"/>
<evidence type="ECO:0000313" key="4">
    <source>
        <dbReference type="EMBL" id="GLH98522.1"/>
    </source>
</evidence>
<name>A0ABQ5QW79_9ACTN</name>